<evidence type="ECO:0000313" key="3">
    <source>
        <dbReference type="Proteomes" id="UP000035762"/>
    </source>
</evidence>
<keyword evidence="1" id="KW-0812">Transmembrane</keyword>
<dbReference type="Proteomes" id="UP000035762">
    <property type="component" value="Unassembled WGS sequence"/>
</dbReference>
<reference evidence="2 3" key="1">
    <citation type="journal article" date="2014" name="Genome Announc.">
        <title>Genome Sequence of Afipia felis Strain 76713, Isolated in Hospital Water Using an Amoeba Co-Culture Procedure.</title>
        <authorList>
            <person name="Benamar S."/>
            <person name="La Scola B."/>
            <person name="Croce O."/>
        </authorList>
    </citation>
    <scope>NUCLEOTIDE SEQUENCE [LARGE SCALE GENOMIC DNA]</scope>
    <source>
        <strain evidence="2 3">76713</strain>
    </source>
</reference>
<dbReference type="AlphaFoldDB" id="A0A090N6G2"/>
<evidence type="ECO:0000313" key="2">
    <source>
        <dbReference type="EMBL" id="CEG06798.1"/>
    </source>
</evidence>
<keyword evidence="3" id="KW-1185">Reference proteome</keyword>
<organism evidence="2 3">
    <name type="scientific">Afipia felis</name>
    <name type="common">Cat scratch disease bacillus</name>
    <dbReference type="NCBI Taxonomy" id="1035"/>
    <lineage>
        <taxon>Bacteria</taxon>
        <taxon>Pseudomonadati</taxon>
        <taxon>Pseudomonadota</taxon>
        <taxon>Alphaproteobacteria</taxon>
        <taxon>Hyphomicrobiales</taxon>
        <taxon>Nitrobacteraceae</taxon>
        <taxon>Afipia</taxon>
    </lineage>
</organism>
<feature type="transmembrane region" description="Helical" evidence="1">
    <location>
        <begin position="12"/>
        <end position="36"/>
    </location>
</feature>
<evidence type="ECO:0000256" key="1">
    <source>
        <dbReference type="SAM" id="Phobius"/>
    </source>
</evidence>
<name>A0A090N6G2_AFIFE</name>
<sequence>MWLRVQKKSIDYGDFLLAMILLGLFIIVAGLMTVVMH</sequence>
<comment type="caution">
    <text evidence="2">The sequence shown here is derived from an EMBL/GenBank/DDBJ whole genome shotgun (WGS) entry which is preliminary data.</text>
</comment>
<accession>A0A090N6G2</accession>
<keyword evidence="1" id="KW-0472">Membrane</keyword>
<protein>
    <submittedName>
        <fullName evidence="2">Uncharacterized protein</fullName>
    </submittedName>
</protein>
<keyword evidence="1" id="KW-1133">Transmembrane helix</keyword>
<proteinExistence type="predicted"/>
<gene>
    <name evidence="2" type="ORF">BN961_00168</name>
</gene>
<dbReference type="EMBL" id="CCAZ020000001">
    <property type="protein sequence ID" value="CEG06798.1"/>
    <property type="molecule type" value="Genomic_DNA"/>
</dbReference>